<dbReference type="OrthoDB" id="2556847at2759"/>
<comment type="caution">
    <text evidence="3">The sequence shown here is derived from an EMBL/GenBank/DDBJ whole genome shotgun (WGS) entry which is preliminary data.</text>
</comment>
<evidence type="ECO:0000313" key="3">
    <source>
        <dbReference type="EMBL" id="TNN66613.1"/>
    </source>
</evidence>
<evidence type="ECO:0000256" key="1">
    <source>
        <dbReference type="SAM" id="MobiDB-lite"/>
    </source>
</evidence>
<dbReference type="Proteomes" id="UP000314294">
    <property type="component" value="Unassembled WGS sequence"/>
</dbReference>
<feature type="compositionally biased region" description="Low complexity" evidence="1">
    <location>
        <begin position="375"/>
        <end position="390"/>
    </location>
</feature>
<keyword evidence="2" id="KW-1133">Transmembrane helix</keyword>
<evidence type="ECO:0000256" key="2">
    <source>
        <dbReference type="SAM" id="Phobius"/>
    </source>
</evidence>
<proteinExistence type="predicted"/>
<keyword evidence="2" id="KW-0472">Membrane</keyword>
<protein>
    <submittedName>
        <fullName evidence="3">GLTSCR1-like protein</fullName>
    </submittedName>
</protein>
<dbReference type="EMBL" id="SRLO01000216">
    <property type="protein sequence ID" value="TNN66613.1"/>
    <property type="molecule type" value="Genomic_DNA"/>
</dbReference>
<dbReference type="AlphaFoldDB" id="A0A4Z2HNQ0"/>
<organism evidence="3 4">
    <name type="scientific">Liparis tanakae</name>
    <name type="common">Tanaka's snailfish</name>
    <dbReference type="NCBI Taxonomy" id="230148"/>
    <lineage>
        <taxon>Eukaryota</taxon>
        <taxon>Metazoa</taxon>
        <taxon>Chordata</taxon>
        <taxon>Craniata</taxon>
        <taxon>Vertebrata</taxon>
        <taxon>Euteleostomi</taxon>
        <taxon>Actinopterygii</taxon>
        <taxon>Neopterygii</taxon>
        <taxon>Teleostei</taxon>
        <taxon>Neoteleostei</taxon>
        <taxon>Acanthomorphata</taxon>
        <taxon>Eupercaria</taxon>
        <taxon>Perciformes</taxon>
        <taxon>Cottioidei</taxon>
        <taxon>Cottales</taxon>
        <taxon>Liparidae</taxon>
        <taxon>Liparis</taxon>
    </lineage>
</organism>
<evidence type="ECO:0000313" key="4">
    <source>
        <dbReference type="Proteomes" id="UP000314294"/>
    </source>
</evidence>
<name>A0A4Z2HNQ0_9TELE</name>
<sequence length="869" mass="89317">MDDEDGRCLLDVICDPEALNDFLHGSETHLDTDDLLDGSSDPSSSFFSTAGGHVPEVQPAVQLSANEPAGLPRVSVDLDFLEDDDILGGSPGGEGGSNGIGTNHEPCDILQQSLAEANITEQSLQEAEAELDLGSFGIPGLTQVVQTLPDGSLSGTGGTAVGVGVGGAPSTTATTHNATADMLGSVLAQQGLHLQPQVMNKAINVQPFMQPMGLGNVTLQPISSLQTLPNGSQSGHLGIGQIQVVGQPTVMTINQSGQPILAKAMGGYQLHQSGPEVSGAGSQAGLGGSGGGLLIQGNKATLGSPALNGPAVCVSSTNSSSGGTMTAPAGLLGFGSTTLSSGMGPQMQTQGQIMQIIQRTPTPIQPKPPQGGAIQPKLFKQQQQQQQQHPQPAPQPLQNDAHKALGLQHIPVSAAQNVAFLTGKPGSNVVLSTQATTQGQQFQQTLFKQQAAQQSGKPLSVHLLNQQGSIVIPSQTVLQGQNHQFLLPQLQAGGQILTQHPGGHIITSQGPGGQLIANQILTANQNINLGQMLTSQGHPGAAHILSGSIQLQPGQMGTPTLFQMPVSLAQSQNQTQTHTVSGHAQTVIQGMPIQNSLTMLSQVEGLSPAVSLQPALQPQLGGVPSNSSSTGAATMAQGQPGECVTVLGSSTDQAAHPSQQHAAQSSILAMQPGSSVSTITTVPSSSPSMSVSTSSSVTAVGLVPHQAQHSPGRLLFTNQGSSMILSQESLQMFLQQEQHHQSENESTPSVGVPASVIVSSNSVTAPVPAVPDSQLTDSWVGQSHSPPPGPSHMTAVVKQVEMPLYVKPHPLVAAAAATVLGHILPFPTTVLFSSALVIASMAIMQFLSSIITRLQRLCFSNIALLYVKA</sequence>
<dbReference type="GO" id="GO:0016514">
    <property type="term" value="C:SWI/SNF complex"/>
    <property type="evidence" value="ECO:0007669"/>
    <property type="project" value="TreeGrafter"/>
</dbReference>
<dbReference type="PANTHER" id="PTHR15572">
    <property type="entry name" value="GLIOMA TUMOR SUPPRESSOR CANDIDATE REGION GENE 1"/>
    <property type="match status" value="1"/>
</dbReference>
<dbReference type="PANTHER" id="PTHR15572:SF1">
    <property type="entry name" value="BRD4-INTERACTING CHROMATIN-REMODELING COMPLEX-ASSOCIATED PROTEIN"/>
    <property type="match status" value="1"/>
</dbReference>
<feature type="region of interest" description="Disordered" evidence="1">
    <location>
        <begin position="33"/>
        <end position="52"/>
    </location>
</feature>
<feature type="transmembrane region" description="Helical" evidence="2">
    <location>
        <begin position="830"/>
        <end position="851"/>
    </location>
</feature>
<keyword evidence="4" id="KW-1185">Reference proteome</keyword>
<reference evidence="3 4" key="1">
    <citation type="submission" date="2019-03" db="EMBL/GenBank/DDBJ databases">
        <title>First draft genome of Liparis tanakae, snailfish: a comprehensive survey of snailfish specific genes.</title>
        <authorList>
            <person name="Kim W."/>
            <person name="Song I."/>
            <person name="Jeong J.-H."/>
            <person name="Kim D."/>
            <person name="Kim S."/>
            <person name="Ryu S."/>
            <person name="Song J.Y."/>
            <person name="Lee S.K."/>
        </authorList>
    </citation>
    <scope>NUCLEOTIDE SEQUENCE [LARGE SCALE GENOMIC DNA]</scope>
    <source>
        <tissue evidence="3">Muscle</tissue>
    </source>
</reference>
<dbReference type="InterPro" id="IPR052438">
    <property type="entry name" value="Chromatin_remod/trans_coact"/>
</dbReference>
<keyword evidence="2" id="KW-0812">Transmembrane</keyword>
<accession>A0A4Z2HNQ0</accession>
<dbReference type="GO" id="GO:0045893">
    <property type="term" value="P:positive regulation of DNA-templated transcription"/>
    <property type="evidence" value="ECO:0007669"/>
    <property type="project" value="TreeGrafter"/>
</dbReference>
<feature type="region of interest" description="Disordered" evidence="1">
    <location>
        <begin position="361"/>
        <end position="399"/>
    </location>
</feature>
<gene>
    <name evidence="3" type="primary">Gltscr1l</name>
    <name evidence="3" type="ORF">EYF80_023147</name>
</gene>